<keyword evidence="8" id="KW-0548">Nucleotidyltransferase</keyword>
<dbReference type="Pfam" id="PF24626">
    <property type="entry name" value="SH3_Tf2-1"/>
    <property type="match status" value="1"/>
</dbReference>
<dbReference type="InterPro" id="IPR050951">
    <property type="entry name" value="Retrovirus_Pol_polyprotein"/>
</dbReference>
<dbReference type="EMBL" id="JAEFBJ010000079">
    <property type="protein sequence ID" value="KAG7530707.1"/>
    <property type="molecule type" value="Genomic_DNA"/>
</dbReference>
<keyword evidence="10" id="KW-0233">DNA recombination</keyword>
<evidence type="ECO:0000259" key="12">
    <source>
        <dbReference type="PROSITE" id="PS50878"/>
    </source>
</evidence>
<dbReference type="CDD" id="cd00303">
    <property type="entry name" value="retropepsin_like"/>
    <property type="match status" value="1"/>
</dbReference>
<accession>A0A8T1XBQ8</accession>
<keyword evidence="1" id="KW-0645">Protease</keyword>
<dbReference type="InterPro" id="IPR041588">
    <property type="entry name" value="Integrase_H2C2"/>
</dbReference>
<dbReference type="InterPro" id="IPR041577">
    <property type="entry name" value="RT_RNaseH_2"/>
</dbReference>
<proteinExistence type="predicted"/>
<protein>
    <submittedName>
        <fullName evidence="14">Reverse transcriptase domain</fullName>
    </submittedName>
</protein>
<evidence type="ECO:0000256" key="10">
    <source>
        <dbReference type="ARBA" id="ARBA00023172"/>
    </source>
</evidence>
<keyword evidence="8" id="KW-0808">Transferase</keyword>
<evidence type="ECO:0000313" key="15">
    <source>
        <dbReference type="Proteomes" id="UP000694251"/>
    </source>
</evidence>
<keyword evidence="5" id="KW-0460">Magnesium</keyword>
<evidence type="ECO:0000256" key="4">
    <source>
        <dbReference type="ARBA" id="ARBA00022801"/>
    </source>
</evidence>
<gene>
    <name evidence="14" type="ORF">ISN44_Un79g000010</name>
</gene>
<dbReference type="FunFam" id="3.30.70.270:FF:000020">
    <property type="entry name" value="Transposon Tf2-6 polyprotein-like Protein"/>
    <property type="match status" value="1"/>
</dbReference>
<keyword evidence="2" id="KW-0479">Metal-binding</keyword>
<keyword evidence="9" id="KW-0238">DNA-binding</keyword>
<evidence type="ECO:0000256" key="6">
    <source>
        <dbReference type="ARBA" id="ARBA00022908"/>
    </source>
</evidence>
<keyword evidence="15" id="KW-1185">Reference proteome</keyword>
<dbReference type="PANTHER" id="PTHR37984">
    <property type="entry name" value="PROTEIN CBG26694"/>
    <property type="match status" value="1"/>
</dbReference>
<evidence type="ECO:0000256" key="1">
    <source>
        <dbReference type="ARBA" id="ARBA00022670"/>
    </source>
</evidence>
<sequence length="951" mass="108897">AVPATERSLFGAVKVARGQFLAVLGRANGVDIQIAGESMPADLIISPVELYDVILGMDRLDHYRVHLDCHRGRVSFERPKGRENDREGLRGLLGDDIYAGVCGAGTTPLSKAPYRMAPAEMAELKKQLEDLLGKGFILHSTSPWGAPVLFVKKKDGSFRLCIDDRGLNRVTVKNKYPLPWIDELLDQLRGATCFSKIDLASGYHHIPIAEAVVRKTTFKMRYGHFEFVVIPFGLTNAPAALMRLMNIVFQEFLDEFVIIFIDDILVYSKSPEEHEVHLRTVMEKQQEQKLITKLSKCSFWQREMSFFRHIVSAEGVSMDPEKIEAIRDWPRLTNATEIRSFLGLAGYYRRFVKGFASMAQPMTKLTRKDVPFVWSPECEEGFVSLKEMLTSTPVLALPEHGEPYMVYTDASRVGLGCVLMHRGKVIVYASRQLRRHDGNYPTHDLLIAAVIFALKIWRSYLYGGKVQVFTDHKSLKYLHSARAKPEAKGMDGADLLSRVRLAQEKDEGLIAASKTEGSKYQFAANGTILVHGRVCVPKDEELRREILSEAHASMFSIHPGATKMYRDLKRYYQWVRMKRDVANWVVECYVCELVKAEHQVLRGLFQSLPILEWKWDFITMDFVVGLPVSQTKDAIWVFVDRLTKSAHFLAIKKTDGAAVLAKKYVIEIMMLHGVPVSIVSDRDSKFTSAFWRAFHVEMGTKLSCEYWDVYFRGVVREAMQDTIMLDPSGERSLYGADYVQETTERIRVLKLNMKEAQDRQGSYADKRRRELEFEVGDKVYLKMAMLRGPNMSISETKLSPRYMGPLRIVERVGPVAYRLELPDVMRAFHKVFHVSMMRKCLHKDDKVLAKIPEDLQPNMTLEARPVRVLKRRIKELRRKKIPLINVLWDCDVQEIPEMRYMGIMDVILLQLPPVDIEKLSPLLQSAMIRDDASETQDDKRLIVPTYLRVSQ</sequence>
<evidence type="ECO:0000256" key="3">
    <source>
        <dbReference type="ARBA" id="ARBA00022750"/>
    </source>
</evidence>
<dbReference type="PANTHER" id="PTHR37984:SF5">
    <property type="entry name" value="PROTEIN NYNRIN-LIKE"/>
    <property type="match status" value="1"/>
</dbReference>
<comment type="caution">
    <text evidence="14">The sequence shown here is derived from an EMBL/GenBank/DDBJ whole genome shotgun (WGS) entry which is preliminary data.</text>
</comment>
<feature type="domain" description="Integrase catalytic" evidence="13">
    <location>
        <begin position="605"/>
        <end position="703"/>
    </location>
</feature>
<evidence type="ECO:0000256" key="11">
    <source>
        <dbReference type="ARBA" id="ARBA00023268"/>
    </source>
</evidence>
<feature type="domain" description="Reverse transcriptase" evidence="12">
    <location>
        <begin position="132"/>
        <end position="311"/>
    </location>
</feature>
<dbReference type="Pfam" id="PF17919">
    <property type="entry name" value="RT_RNaseH_2"/>
    <property type="match status" value="1"/>
</dbReference>
<evidence type="ECO:0000259" key="13">
    <source>
        <dbReference type="PROSITE" id="PS50994"/>
    </source>
</evidence>
<dbReference type="OrthoDB" id="1102327at2759"/>
<evidence type="ECO:0000256" key="9">
    <source>
        <dbReference type="ARBA" id="ARBA00023125"/>
    </source>
</evidence>
<evidence type="ECO:0000256" key="7">
    <source>
        <dbReference type="ARBA" id="ARBA00022918"/>
    </source>
</evidence>
<dbReference type="GO" id="GO:0003887">
    <property type="term" value="F:DNA-directed DNA polymerase activity"/>
    <property type="evidence" value="ECO:0007669"/>
    <property type="project" value="UniProtKB-KW"/>
</dbReference>
<dbReference type="GO" id="GO:0004190">
    <property type="term" value="F:aspartic-type endopeptidase activity"/>
    <property type="evidence" value="ECO:0007669"/>
    <property type="project" value="UniProtKB-KW"/>
</dbReference>
<dbReference type="InterPro" id="IPR001584">
    <property type="entry name" value="Integrase_cat-core"/>
</dbReference>
<dbReference type="GO" id="GO:0003964">
    <property type="term" value="F:RNA-directed DNA polymerase activity"/>
    <property type="evidence" value="ECO:0007669"/>
    <property type="project" value="UniProtKB-KW"/>
</dbReference>
<dbReference type="Pfam" id="PF08284">
    <property type="entry name" value="RVP_2"/>
    <property type="match status" value="1"/>
</dbReference>
<dbReference type="GO" id="GO:0006310">
    <property type="term" value="P:DNA recombination"/>
    <property type="evidence" value="ECO:0007669"/>
    <property type="project" value="UniProtKB-KW"/>
</dbReference>
<evidence type="ECO:0000256" key="5">
    <source>
        <dbReference type="ARBA" id="ARBA00022842"/>
    </source>
</evidence>
<keyword evidence="4" id="KW-0378">Hydrolase</keyword>
<dbReference type="AlphaFoldDB" id="A0A8T1XBQ8"/>
<organism evidence="14 15">
    <name type="scientific">Arabidopsis suecica</name>
    <name type="common">Swedish thale-cress</name>
    <name type="synonym">Cardaminopsis suecica</name>
    <dbReference type="NCBI Taxonomy" id="45249"/>
    <lineage>
        <taxon>Eukaryota</taxon>
        <taxon>Viridiplantae</taxon>
        <taxon>Streptophyta</taxon>
        <taxon>Embryophyta</taxon>
        <taxon>Tracheophyta</taxon>
        <taxon>Spermatophyta</taxon>
        <taxon>Magnoliopsida</taxon>
        <taxon>eudicotyledons</taxon>
        <taxon>Gunneridae</taxon>
        <taxon>Pentapetalae</taxon>
        <taxon>rosids</taxon>
        <taxon>malvids</taxon>
        <taxon>Brassicales</taxon>
        <taxon>Brassicaceae</taxon>
        <taxon>Camelineae</taxon>
        <taxon>Arabidopsis</taxon>
    </lineage>
</organism>
<dbReference type="Pfam" id="PF17921">
    <property type="entry name" value="Integrase_H2C2"/>
    <property type="match status" value="1"/>
</dbReference>
<evidence type="ECO:0000256" key="2">
    <source>
        <dbReference type="ARBA" id="ARBA00022723"/>
    </source>
</evidence>
<keyword evidence="11" id="KW-0511">Multifunctional enzyme</keyword>
<dbReference type="CDD" id="cd01647">
    <property type="entry name" value="RT_LTR"/>
    <property type="match status" value="1"/>
</dbReference>
<dbReference type="InterPro" id="IPR056924">
    <property type="entry name" value="SH3_Tf2-1"/>
</dbReference>
<evidence type="ECO:0000256" key="8">
    <source>
        <dbReference type="ARBA" id="ARBA00022932"/>
    </source>
</evidence>
<keyword evidence="3" id="KW-0064">Aspartyl protease</keyword>
<keyword evidence="6" id="KW-0229">DNA integration</keyword>
<reference evidence="14 15" key="1">
    <citation type="submission" date="2020-12" db="EMBL/GenBank/DDBJ databases">
        <title>Concerted genomic and epigenomic changes stabilize Arabidopsis allopolyploids.</title>
        <authorList>
            <person name="Chen Z."/>
        </authorList>
    </citation>
    <scope>NUCLEOTIDE SEQUENCE [LARGE SCALE GENOMIC DNA]</scope>
    <source>
        <strain evidence="14">As9502</strain>
        <tissue evidence="14">Leaf</tissue>
    </source>
</reference>
<dbReference type="GO" id="GO:0006508">
    <property type="term" value="P:proteolysis"/>
    <property type="evidence" value="ECO:0007669"/>
    <property type="project" value="UniProtKB-KW"/>
</dbReference>
<dbReference type="GO" id="GO:0046872">
    <property type="term" value="F:metal ion binding"/>
    <property type="evidence" value="ECO:0007669"/>
    <property type="project" value="UniProtKB-KW"/>
</dbReference>
<dbReference type="PROSITE" id="PS50878">
    <property type="entry name" value="RT_POL"/>
    <property type="match status" value="1"/>
</dbReference>
<dbReference type="PROSITE" id="PS50994">
    <property type="entry name" value="INTEGRASE"/>
    <property type="match status" value="1"/>
</dbReference>
<dbReference type="CDD" id="cd09274">
    <property type="entry name" value="RNase_HI_RT_Ty3"/>
    <property type="match status" value="1"/>
</dbReference>
<feature type="non-terminal residue" evidence="14">
    <location>
        <position position="1"/>
    </location>
</feature>
<evidence type="ECO:0000313" key="14">
    <source>
        <dbReference type="EMBL" id="KAG7530707.1"/>
    </source>
</evidence>
<keyword evidence="7 14" id="KW-0695">RNA-directed DNA polymerase</keyword>
<dbReference type="Proteomes" id="UP000694251">
    <property type="component" value="Unassembled WGS sequence"/>
</dbReference>
<dbReference type="GO" id="GO:0003677">
    <property type="term" value="F:DNA binding"/>
    <property type="evidence" value="ECO:0007669"/>
    <property type="project" value="UniProtKB-KW"/>
</dbReference>
<dbReference type="InterPro" id="IPR000477">
    <property type="entry name" value="RT_dom"/>
</dbReference>
<dbReference type="Pfam" id="PF00078">
    <property type="entry name" value="RVT_1"/>
    <property type="match status" value="1"/>
</dbReference>
<keyword evidence="8" id="KW-0239">DNA-directed DNA polymerase</keyword>
<name>A0A8T1XBQ8_ARASU</name>
<dbReference type="GO" id="GO:0015074">
    <property type="term" value="P:DNA integration"/>
    <property type="evidence" value="ECO:0007669"/>
    <property type="project" value="UniProtKB-KW"/>
</dbReference>